<name>A0AC35FG73_9BILA</name>
<organism evidence="1 2">
    <name type="scientific">Panagrolaimus sp. PS1159</name>
    <dbReference type="NCBI Taxonomy" id="55785"/>
    <lineage>
        <taxon>Eukaryota</taxon>
        <taxon>Metazoa</taxon>
        <taxon>Ecdysozoa</taxon>
        <taxon>Nematoda</taxon>
        <taxon>Chromadorea</taxon>
        <taxon>Rhabditida</taxon>
        <taxon>Tylenchina</taxon>
        <taxon>Panagrolaimomorpha</taxon>
        <taxon>Panagrolaimoidea</taxon>
        <taxon>Panagrolaimidae</taxon>
        <taxon>Panagrolaimus</taxon>
    </lineage>
</organism>
<sequence>MLNFLYICNGCIRNRAAQTGPTITIGEMFPTTTVITTTTAMTTTTTTTCPPTTCNPPDAEFSVIVGVVMVDANCVYTQEVTCSDPTTENLSYFSA</sequence>
<evidence type="ECO:0000313" key="1">
    <source>
        <dbReference type="Proteomes" id="UP000887580"/>
    </source>
</evidence>
<dbReference type="Proteomes" id="UP000887580">
    <property type="component" value="Unplaced"/>
</dbReference>
<proteinExistence type="predicted"/>
<evidence type="ECO:0000313" key="2">
    <source>
        <dbReference type="WBParaSite" id="PS1159_v2.g16506.t1"/>
    </source>
</evidence>
<reference evidence="2" key="1">
    <citation type="submission" date="2022-11" db="UniProtKB">
        <authorList>
            <consortium name="WormBaseParasite"/>
        </authorList>
    </citation>
    <scope>IDENTIFICATION</scope>
</reference>
<protein>
    <submittedName>
        <fullName evidence="2">Antifreeze protein</fullName>
    </submittedName>
</protein>
<accession>A0AC35FG73</accession>
<dbReference type="WBParaSite" id="PS1159_v2.g16506.t1">
    <property type="protein sequence ID" value="PS1159_v2.g16506.t1"/>
    <property type="gene ID" value="PS1159_v2.g16506"/>
</dbReference>